<feature type="compositionally biased region" description="Low complexity" evidence="6">
    <location>
        <begin position="226"/>
        <end position="236"/>
    </location>
</feature>
<gene>
    <name evidence="8" type="ORF">D9758_014373</name>
</gene>
<dbReference type="SMART" id="SM00355">
    <property type="entry name" value="ZnF_C2H2"/>
    <property type="match status" value="2"/>
</dbReference>
<dbReference type="GO" id="GO:0000785">
    <property type="term" value="C:chromatin"/>
    <property type="evidence" value="ECO:0007669"/>
    <property type="project" value="TreeGrafter"/>
</dbReference>
<keyword evidence="9" id="KW-1185">Reference proteome</keyword>
<dbReference type="GO" id="GO:0000978">
    <property type="term" value="F:RNA polymerase II cis-regulatory region sequence-specific DNA binding"/>
    <property type="evidence" value="ECO:0007669"/>
    <property type="project" value="TreeGrafter"/>
</dbReference>
<keyword evidence="3 5" id="KW-0863">Zinc-finger</keyword>
<dbReference type="OrthoDB" id="6077919at2759"/>
<evidence type="ECO:0000259" key="7">
    <source>
        <dbReference type="PROSITE" id="PS50157"/>
    </source>
</evidence>
<evidence type="ECO:0000313" key="9">
    <source>
        <dbReference type="Proteomes" id="UP000559256"/>
    </source>
</evidence>
<dbReference type="PANTHER" id="PTHR14003">
    <property type="entry name" value="TRANSCRIPTIONAL REPRESSOR PROTEIN YY"/>
    <property type="match status" value="1"/>
</dbReference>
<evidence type="ECO:0000256" key="3">
    <source>
        <dbReference type="ARBA" id="ARBA00022771"/>
    </source>
</evidence>
<evidence type="ECO:0000256" key="1">
    <source>
        <dbReference type="ARBA" id="ARBA00022723"/>
    </source>
</evidence>
<dbReference type="AlphaFoldDB" id="A0A8H5CQQ0"/>
<keyword evidence="4" id="KW-0862">Zinc</keyword>
<feature type="domain" description="C2H2-type" evidence="7">
    <location>
        <begin position="155"/>
        <end position="179"/>
    </location>
</feature>
<dbReference type="Pfam" id="PF00096">
    <property type="entry name" value="zf-C2H2"/>
    <property type="match status" value="2"/>
</dbReference>
<comment type="caution">
    <text evidence="8">The sequence shown here is derived from an EMBL/GenBank/DDBJ whole genome shotgun (WGS) entry which is preliminary data.</text>
</comment>
<dbReference type="GO" id="GO:0005667">
    <property type="term" value="C:transcription regulator complex"/>
    <property type="evidence" value="ECO:0007669"/>
    <property type="project" value="TreeGrafter"/>
</dbReference>
<evidence type="ECO:0000256" key="5">
    <source>
        <dbReference type="PROSITE-ProRule" id="PRU00042"/>
    </source>
</evidence>
<dbReference type="GO" id="GO:0031519">
    <property type="term" value="C:PcG protein complex"/>
    <property type="evidence" value="ECO:0007669"/>
    <property type="project" value="TreeGrafter"/>
</dbReference>
<protein>
    <recommendedName>
        <fullName evidence="7">C2H2-type domain-containing protein</fullName>
    </recommendedName>
</protein>
<name>A0A8H5CQQ0_9AGAR</name>
<keyword evidence="2" id="KW-0677">Repeat</keyword>
<dbReference type="FunFam" id="3.30.160.60:FF:000038">
    <property type="entry name" value="Zinc finger protein 624"/>
    <property type="match status" value="1"/>
</dbReference>
<dbReference type="InterPro" id="IPR013087">
    <property type="entry name" value="Znf_C2H2_type"/>
</dbReference>
<dbReference type="PROSITE" id="PS50157">
    <property type="entry name" value="ZINC_FINGER_C2H2_2"/>
    <property type="match status" value="2"/>
</dbReference>
<dbReference type="SUPFAM" id="SSF57667">
    <property type="entry name" value="beta-beta-alpha zinc fingers"/>
    <property type="match status" value="1"/>
</dbReference>
<reference evidence="8 9" key="1">
    <citation type="journal article" date="2020" name="ISME J.">
        <title>Uncovering the hidden diversity of litter-decomposition mechanisms in mushroom-forming fungi.</title>
        <authorList>
            <person name="Floudas D."/>
            <person name="Bentzer J."/>
            <person name="Ahren D."/>
            <person name="Johansson T."/>
            <person name="Persson P."/>
            <person name="Tunlid A."/>
        </authorList>
    </citation>
    <scope>NUCLEOTIDE SEQUENCE [LARGE SCALE GENOMIC DNA]</scope>
    <source>
        <strain evidence="8 9">CBS 291.85</strain>
    </source>
</reference>
<feature type="region of interest" description="Disordered" evidence="6">
    <location>
        <begin position="212"/>
        <end position="259"/>
    </location>
</feature>
<organism evidence="8 9">
    <name type="scientific">Tetrapyrgos nigripes</name>
    <dbReference type="NCBI Taxonomy" id="182062"/>
    <lineage>
        <taxon>Eukaryota</taxon>
        <taxon>Fungi</taxon>
        <taxon>Dikarya</taxon>
        <taxon>Basidiomycota</taxon>
        <taxon>Agaricomycotina</taxon>
        <taxon>Agaricomycetes</taxon>
        <taxon>Agaricomycetidae</taxon>
        <taxon>Agaricales</taxon>
        <taxon>Marasmiineae</taxon>
        <taxon>Marasmiaceae</taxon>
        <taxon>Tetrapyrgos</taxon>
    </lineage>
</organism>
<sequence length="259" mass="28387">MPSVSLPSIHEMFPEHLMFTLPSQSFDGTSPALNISRSPSCPLRTSREAKAAPANVEDSVHCTLNVLRSEPPSASLQHITYSAAHDSLNGLSVNSQYESQTPPTSGLKIASFSSCEHLSVDADEKRYICSTCYKRFSRPSSLRIHTNTHTGATPFQCPFPNCGRKFSVNSNMRRHYRNHIPPSLRAKAQSEKQKRQLDILILRPELLIHSPAAPYHTHPDAVHTTSQGSSPNQGDSSDSDDDSSMDADPPGPSSPHLYA</sequence>
<dbReference type="GO" id="GO:0000981">
    <property type="term" value="F:DNA-binding transcription factor activity, RNA polymerase II-specific"/>
    <property type="evidence" value="ECO:0007669"/>
    <property type="project" value="TreeGrafter"/>
</dbReference>
<dbReference type="GO" id="GO:0008270">
    <property type="term" value="F:zinc ion binding"/>
    <property type="evidence" value="ECO:0007669"/>
    <property type="project" value="UniProtKB-KW"/>
</dbReference>
<proteinExistence type="predicted"/>
<dbReference type="Gene3D" id="3.30.160.60">
    <property type="entry name" value="Classic Zinc Finger"/>
    <property type="match status" value="2"/>
</dbReference>
<evidence type="ECO:0000313" key="8">
    <source>
        <dbReference type="EMBL" id="KAF5346247.1"/>
    </source>
</evidence>
<dbReference type="PROSITE" id="PS00028">
    <property type="entry name" value="ZINC_FINGER_C2H2_1"/>
    <property type="match status" value="2"/>
</dbReference>
<dbReference type="Proteomes" id="UP000559256">
    <property type="component" value="Unassembled WGS sequence"/>
</dbReference>
<accession>A0A8H5CQQ0</accession>
<evidence type="ECO:0000256" key="4">
    <source>
        <dbReference type="ARBA" id="ARBA00022833"/>
    </source>
</evidence>
<dbReference type="PANTHER" id="PTHR14003:SF20">
    <property type="entry name" value="FINGER DOMAIN PROTEIN, PUTATIVE (AFU_ORTHOLOGUE AFUA_4G10380)-RELATED"/>
    <property type="match status" value="1"/>
</dbReference>
<evidence type="ECO:0000256" key="6">
    <source>
        <dbReference type="SAM" id="MobiDB-lite"/>
    </source>
</evidence>
<dbReference type="EMBL" id="JAACJM010000104">
    <property type="protein sequence ID" value="KAF5346247.1"/>
    <property type="molecule type" value="Genomic_DNA"/>
</dbReference>
<dbReference type="InterPro" id="IPR036236">
    <property type="entry name" value="Znf_C2H2_sf"/>
</dbReference>
<keyword evidence="1" id="KW-0479">Metal-binding</keyword>
<feature type="domain" description="C2H2-type" evidence="7">
    <location>
        <begin position="127"/>
        <end position="154"/>
    </location>
</feature>
<evidence type="ECO:0000256" key="2">
    <source>
        <dbReference type="ARBA" id="ARBA00022737"/>
    </source>
</evidence>